<protein>
    <submittedName>
        <fullName evidence="2">Uncharacterized protein</fullName>
    </submittedName>
</protein>
<organism evidence="2 3">
    <name type="scientific">Cladosporium halotolerans</name>
    <dbReference type="NCBI Taxonomy" id="1052096"/>
    <lineage>
        <taxon>Eukaryota</taxon>
        <taxon>Fungi</taxon>
        <taxon>Dikarya</taxon>
        <taxon>Ascomycota</taxon>
        <taxon>Pezizomycotina</taxon>
        <taxon>Dothideomycetes</taxon>
        <taxon>Dothideomycetidae</taxon>
        <taxon>Cladosporiales</taxon>
        <taxon>Cladosporiaceae</taxon>
        <taxon>Cladosporium</taxon>
    </lineage>
</organism>
<evidence type="ECO:0000313" key="3">
    <source>
        <dbReference type="Proteomes" id="UP000803884"/>
    </source>
</evidence>
<dbReference type="RefSeq" id="XP_069229362.1">
    <property type="nucleotide sequence ID" value="XM_069374092.1"/>
</dbReference>
<evidence type="ECO:0000256" key="1">
    <source>
        <dbReference type="SAM" id="MobiDB-lite"/>
    </source>
</evidence>
<dbReference type="GeneID" id="96006930"/>
<feature type="region of interest" description="Disordered" evidence="1">
    <location>
        <begin position="151"/>
        <end position="182"/>
    </location>
</feature>
<reference evidence="2 3" key="1">
    <citation type="journal article" date="2020" name="Microbiol. Resour. Announc.">
        <title>Draft Genome Sequence of a Cladosporium Species Isolated from the Mesophotic Ascidian Didemnum maculosum.</title>
        <authorList>
            <person name="Gioti A."/>
            <person name="Siaperas R."/>
            <person name="Nikolaivits E."/>
            <person name="Le Goff G."/>
            <person name="Ouazzani J."/>
            <person name="Kotoulas G."/>
            <person name="Topakas E."/>
        </authorList>
    </citation>
    <scope>NUCLEOTIDE SEQUENCE [LARGE SCALE GENOMIC DNA]</scope>
    <source>
        <strain evidence="2 3">TM138-S3</strain>
    </source>
</reference>
<accession>A0AB34KMK8</accession>
<proteinExistence type="predicted"/>
<dbReference type="EMBL" id="JAAQHG020000015">
    <property type="protein sequence ID" value="KAL1586257.1"/>
    <property type="molecule type" value="Genomic_DNA"/>
</dbReference>
<sequence>MDSVHPPLQPRCAICNAPPFPECHHEGERLELALHQAQDRWAGVQRISDWVLNQARLQVLHLFARAKASRLEAHIQYLHTLPYYGLWQHYNGRPPLPPREFAYLQDQLRNAETNLRIGVDADWRKACLMYPEMLDYFFGLVEINFPDEKSEMVVRPQPGRRRARRDSGHSDRGSSKKGRGRG</sequence>
<name>A0AB34KMK8_9PEZI</name>
<gene>
    <name evidence="2" type="ORF">WHR41_05487</name>
</gene>
<dbReference type="AlphaFoldDB" id="A0AB34KMK8"/>
<dbReference type="Proteomes" id="UP000803884">
    <property type="component" value="Unassembled WGS sequence"/>
</dbReference>
<feature type="compositionally biased region" description="Basic and acidic residues" evidence="1">
    <location>
        <begin position="165"/>
        <end position="174"/>
    </location>
</feature>
<comment type="caution">
    <text evidence="2">The sequence shown here is derived from an EMBL/GenBank/DDBJ whole genome shotgun (WGS) entry which is preliminary data.</text>
</comment>
<keyword evidence="3" id="KW-1185">Reference proteome</keyword>
<evidence type="ECO:0000313" key="2">
    <source>
        <dbReference type="EMBL" id="KAL1586257.1"/>
    </source>
</evidence>